<evidence type="ECO:0000313" key="2">
    <source>
        <dbReference type="EMBL" id="EEF57734.1"/>
    </source>
</evidence>
<sequence>MNGAVDGYGEPPTKPNGKPGGLAPDSYKATQFQQDAIIFWQPLETNPGDWNDGSSKPDEGITKLHSVGTSLGIVDGHVEYMQTVKFYAEGNIVTKNRVWCNPGTVDGR</sequence>
<keyword evidence="3" id="KW-1185">Reference proteome</keyword>
<dbReference type="Proteomes" id="UP000003688">
    <property type="component" value="Unassembled WGS sequence"/>
</dbReference>
<comment type="caution">
    <text evidence="2">The sequence shown here is derived from an EMBL/GenBank/DDBJ whole genome shotgun (WGS) entry which is preliminary data.</text>
</comment>
<reference evidence="2 3" key="1">
    <citation type="journal article" date="2011" name="J. Bacteriol.">
        <title>Genome sequence of 'Pedosphaera parvula' Ellin514, an aerobic Verrucomicrobial isolate from pasture soil.</title>
        <authorList>
            <person name="Kant R."/>
            <person name="van Passel M.W."/>
            <person name="Sangwan P."/>
            <person name="Palva A."/>
            <person name="Lucas S."/>
            <person name="Copeland A."/>
            <person name="Lapidus A."/>
            <person name="Glavina Del Rio T."/>
            <person name="Dalin E."/>
            <person name="Tice H."/>
            <person name="Bruce D."/>
            <person name="Goodwin L."/>
            <person name="Pitluck S."/>
            <person name="Chertkov O."/>
            <person name="Larimer F.W."/>
            <person name="Land M.L."/>
            <person name="Hauser L."/>
            <person name="Brettin T.S."/>
            <person name="Detter J.C."/>
            <person name="Han S."/>
            <person name="de Vos W.M."/>
            <person name="Janssen P.H."/>
            <person name="Smidt H."/>
        </authorList>
    </citation>
    <scope>NUCLEOTIDE SEQUENCE [LARGE SCALE GENOMIC DNA]</scope>
    <source>
        <strain evidence="2 3">Ellin514</strain>
    </source>
</reference>
<proteinExistence type="predicted"/>
<dbReference type="EMBL" id="ABOX02000059">
    <property type="protein sequence ID" value="EEF57734.1"/>
    <property type="molecule type" value="Genomic_DNA"/>
</dbReference>
<feature type="region of interest" description="Disordered" evidence="1">
    <location>
        <begin position="1"/>
        <end position="26"/>
    </location>
</feature>
<evidence type="ECO:0000313" key="3">
    <source>
        <dbReference type="Proteomes" id="UP000003688"/>
    </source>
</evidence>
<accession>B9XR38</accession>
<name>B9XR38_PEDPL</name>
<dbReference type="AlphaFoldDB" id="B9XR38"/>
<organism evidence="2 3">
    <name type="scientific">Pedosphaera parvula (strain Ellin514)</name>
    <dbReference type="NCBI Taxonomy" id="320771"/>
    <lineage>
        <taxon>Bacteria</taxon>
        <taxon>Pseudomonadati</taxon>
        <taxon>Verrucomicrobiota</taxon>
        <taxon>Pedosphaerae</taxon>
        <taxon>Pedosphaerales</taxon>
        <taxon>Pedosphaeraceae</taxon>
        <taxon>Pedosphaera</taxon>
    </lineage>
</organism>
<evidence type="ECO:0000256" key="1">
    <source>
        <dbReference type="SAM" id="MobiDB-lite"/>
    </source>
</evidence>
<protein>
    <submittedName>
        <fullName evidence="2">Uncharacterized protein</fullName>
    </submittedName>
</protein>
<gene>
    <name evidence="2" type="ORF">Cflav_PD0796</name>
</gene>